<reference evidence="1 2" key="1">
    <citation type="journal article" date="2016" name="Arch. Microbiol.">
        <title>Streptomyces zhihengii sp. nov., isolated from rhizospheric soil of Psammosilene tunicoides.</title>
        <authorList>
            <person name="Huang M.J."/>
            <person name="Fei J.J."/>
            <person name="Salam N."/>
            <person name="Kim C.J."/>
            <person name="Hozzein W.N."/>
            <person name="Xiao M."/>
            <person name="Huang H.Q."/>
            <person name="Li W.J."/>
        </authorList>
    </citation>
    <scope>NUCLEOTIDE SEQUENCE [LARGE SCALE GENOMIC DNA]</scope>
    <source>
        <strain evidence="1 2">YIM T102</strain>
    </source>
</reference>
<protein>
    <submittedName>
        <fullName evidence="1">Uncharacterized protein</fullName>
    </submittedName>
</protein>
<sequence>MAEIHDNLAPVCVQRKVGEGDDDVPIFLTAAIHDPTHQCGQVFGARGEGLTGHVHLESLPLSRAVGEPRRKCAGYALRDLRRRIWIRQESDDRNALG</sequence>
<evidence type="ECO:0000313" key="2">
    <source>
        <dbReference type="Proteomes" id="UP000664109"/>
    </source>
</evidence>
<gene>
    <name evidence="1" type="ORF">JE024_37015</name>
</gene>
<dbReference type="RefSeq" id="WP_205378210.1">
    <property type="nucleotide sequence ID" value="NZ_JAFEJA010000002.1"/>
</dbReference>
<proteinExistence type="predicted"/>
<comment type="caution">
    <text evidence="1">The sequence shown here is derived from an EMBL/GenBank/DDBJ whole genome shotgun (WGS) entry which is preliminary data.</text>
</comment>
<keyword evidence="2" id="KW-1185">Reference proteome</keyword>
<evidence type="ECO:0000313" key="1">
    <source>
        <dbReference type="EMBL" id="MBM9624175.1"/>
    </source>
</evidence>
<accession>A0ABS2V365</accession>
<organism evidence="1 2">
    <name type="scientific">Streptomyces zhihengii</name>
    <dbReference type="NCBI Taxonomy" id="1818004"/>
    <lineage>
        <taxon>Bacteria</taxon>
        <taxon>Bacillati</taxon>
        <taxon>Actinomycetota</taxon>
        <taxon>Actinomycetes</taxon>
        <taxon>Kitasatosporales</taxon>
        <taxon>Streptomycetaceae</taxon>
        <taxon>Streptomyces</taxon>
    </lineage>
</organism>
<dbReference type="Proteomes" id="UP000664109">
    <property type="component" value="Unassembled WGS sequence"/>
</dbReference>
<dbReference type="EMBL" id="JAFEJA010000002">
    <property type="protein sequence ID" value="MBM9624175.1"/>
    <property type="molecule type" value="Genomic_DNA"/>
</dbReference>
<name>A0ABS2V365_9ACTN</name>